<accession>A0A8B2NHV5</accession>
<feature type="signal peptide" evidence="1">
    <location>
        <begin position="1"/>
        <end position="26"/>
    </location>
</feature>
<dbReference type="Proteomes" id="UP000249590">
    <property type="component" value="Unassembled WGS sequence"/>
</dbReference>
<evidence type="ECO:0000256" key="1">
    <source>
        <dbReference type="SAM" id="SignalP"/>
    </source>
</evidence>
<feature type="chain" id="PRO_5032335296" evidence="1">
    <location>
        <begin position="27"/>
        <end position="113"/>
    </location>
</feature>
<name>A0A8B2NHV5_9HYPH</name>
<keyword evidence="3" id="KW-1185">Reference proteome</keyword>
<gene>
    <name evidence="2" type="ORF">DLJ53_30420</name>
</gene>
<keyword evidence="1" id="KW-0732">Signal</keyword>
<sequence>MVPHCARLLVALAIVTALLTTSPADAGPLPGFAPEVGAGVELVQGYCGRQNFVCQRNFGQGRRYRRCMARSGCAVRGGGNGGGNRCEARARFCARRFQNGSRQFNRCMRRGGC</sequence>
<protein>
    <submittedName>
        <fullName evidence="2">Uncharacterized protein</fullName>
    </submittedName>
</protein>
<proteinExistence type="predicted"/>
<reference evidence="2 3" key="1">
    <citation type="submission" date="2018-05" db="EMBL/GenBank/DDBJ databases">
        <title>Acuticoccus sediminis sp. nov., isolated from deep-sea sediment of Indian Ocean.</title>
        <authorList>
            <person name="Liu X."/>
            <person name="Lai Q."/>
            <person name="Du Y."/>
            <person name="Sun F."/>
            <person name="Zhang X."/>
            <person name="Wang S."/>
            <person name="Shao Z."/>
        </authorList>
    </citation>
    <scope>NUCLEOTIDE SEQUENCE [LARGE SCALE GENOMIC DNA]</scope>
    <source>
        <strain evidence="2 3">PTG4-2</strain>
    </source>
</reference>
<dbReference type="AlphaFoldDB" id="A0A8B2NHV5"/>
<comment type="caution">
    <text evidence="2">The sequence shown here is derived from an EMBL/GenBank/DDBJ whole genome shotgun (WGS) entry which is preliminary data.</text>
</comment>
<evidence type="ECO:0000313" key="2">
    <source>
        <dbReference type="EMBL" id="RAH96993.1"/>
    </source>
</evidence>
<dbReference type="EMBL" id="QHHQ01000010">
    <property type="protein sequence ID" value="RAH96993.1"/>
    <property type="molecule type" value="Genomic_DNA"/>
</dbReference>
<evidence type="ECO:0000313" key="3">
    <source>
        <dbReference type="Proteomes" id="UP000249590"/>
    </source>
</evidence>
<organism evidence="2 3">
    <name type="scientific">Acuticoccus sediminis</name>
    <dbReference type="NCBI Taxonomy" id="2184697"/>
    <lineage>
        <taxon>Bacteria</taxon>
        <taxon>Pseudomonadati</taxon>
        <taxon>Pseudomonadota</taxon>
        <taxon>Alphaproteobacteria</taxon>
        <taxon>Hyphomicrobiales</taxon>
        <taxon>Amorphaceae</taxon>
        <taxon>Acuticoccus</taxon>
    </lineage>
</organism>